<keyword evidence="3" id="KW-0732">Signal</keyword>
<dbReference type="Proteomes" id="UP000199415">
    <property type="component" value="Unassembled WGS sequence"/>
</dbReference>
<proteinExistence type="inferred from homology"/>
<feature type="signal peptide" evidence="3">
    <location>
        <begin position="1"/>
        <end position="20"/>
    </location>
</feature>
<organism evidence="4 5">
    <name type="scientific">Limimonas halophila</name>
    <dbReference type="NCBI Taxonomy" id="1082479"/>
    <lineage>
        <taxon>Bacteria</taxon>
        <taxon>Pseudomonadati</taxon>
        <taxon>Pseudomonadota</taxon>
        <taxon>Alphaproteobacteria</taxon>
        <taxon>Rhodospirillales</taxon>
        <taxon>Rhodovibrionaceae</taxon>
        <taxon>Limimonas</taxon>
    </lineage>
</organism>
<dbReference type="PANTHER" id="PTHR30023:SF0">
    <property type="entry name" value="PENICILLIN-SENSITIVE CARBOXYPEPTIDASE A"/>
    <property type="match status" value="1"/>
</dbReference>
<evidence type="ECO:0000313" key="4">
    <source>
        <dbReference type="EMBL" id="SDF53949.1"/>
    </source>
</evidence>
<protein>
    <submittedName>
        <fullName evidence="4">D-alanyl-D-alanine carboxypeptidase / D-alanyl-D-alanine-endopeptidase (Penicillin-binding protein 4)</fullName>
    </submittedName>
</protein>
<dbReference type="PRINTS" id="PR00922">
    <property type="entry name" value="DADACBPTASE3"/>
</dbReference>
<dbReference type="InterPro" id="IPR000667">
    <property type="entry name" value="Peptidase_S13"/>
</dbReference>
<dbReference type="GO" id="GO:0006508">
    <property type="term" value="P:proteolysis"/>
    <property type="evidence" value="ECO:0007669"/>
    <property type="project" value="InterPro"/>
</dbReference>
<dbReference type="STRING" id="1082479.SAMN05216241_101403"/>
<reference evidence="4 5" key="1">
    <citation type="submission" date="2016-10" db="EMBL/GenBank/DDBJ databases">
        <authorList>
            <person name="de Groot N.N."/>
        </authorList>
    </citation>
    <scope>NUCLEOTIDE SEQUENCE [LARGE SCALE GENOMIC DNA]</scope>
    <source>
        <strain evidence="4 5">DSM 25584</strain>
    </source>
</reference>
<dbReference type="EMBL" id="FNCE01000001">
    <property type="protein sequence ID" value="SDF53949.1"/>
    <property type="molecule type" value="Genomic_DNA"/>
</dbReference>
<dbReference type="AlphaFoldDB" id="A0A1G7LYC5"/>
<dbReference type="InterPro" id="IPR012338">
    <property type="entry name" value="Beta-lactam/transpept-like"/>
</dbReference>
<dbReference type="Gene3D" id="3.40.710.10">
    <property type="entry name" value="DD-peptidase/beta-lactamase superfamily"/>
    <property type="match status" value="2"/>
</dbReference>
<evidence type="ECO:0000256" key="3">
    <source>
        <dbReference type="SAM" id="SignalP"/>
    </source>
</evidence>
<evidence type="ECO:0000256" key="2">
    <source>
        <dbReference type="ARBA" id="ARBA00022801"/>
    </source>
</evidence>
<dbReference type="Gene3D" id="3.50.80.20">
    <property type="entry name" value="D-Ala-D-Ala carboxypeptidase C, peptidase S13"/>
    <property type="match status" value="1"/>
</dbReference>
<sequence length="496" mass="53148">MGIRGGLVAALTAAWTPAAAINEVVPEPPDPTASSPRAVMSQHGFEPGNVGYILRELDSGKVVAAHNAATPFIPASVAKIPTAVTALAALGPDHRFTTRVFGTGPVRKGELGGDLVLVGGGDPLLEPADLMALCRRVRAAGIRRIAGAFRYDPGVVRRRQHIAADQPADARYNPGLSGLTMGFNQIRVDWRPKGANGTVAANLIPSVPVIDLTRAERGNGPGQLWQPEVNGSRTVWQLDPHAPRRGSANLPVKHPGRVTAQVFQRMCEQAGVRLPAPRQGETPADARPLARVRSRPVREIAKAMLAYSNNLVAELLGLAASRELVGKQLSLRASAATVSAWWRERRTGIDWSTMHLANHSGLSADARLTPAQVAAMLRDPVALGHTDGVSRGLPSLLPASGGSAGMAERLDGPATAYKVWAKTGTMFYASGLAGYLYPESGRRLAFALFVNDKAARRAYDRDPDRRRRSVQASASAWTRRAKDLEDALVRYWAREH</sequence>
<comment type="similarity">
    <text evidence="1">Belongs to the peptidase S13 family.</text>
</comment>
<keyword evidence="2" id="KW-0378">Hydrolase</keyword>
<accession>A0A1G7LYC5</accession>
<name>A0A1G7LYC5_9PROT</name>
<gene>
    <name evidence="4" type="ORF">SAMN05216241_101403</name>
</gene>
<keyword evidence="5" id="KW-1185">Reference proteome</keyword>
<keyword evidence="4" id="KW-0645">Protease</keyword>
<dbReference type="GO" id="GO:0000270">
    <property type="term" value="P:peptidoglycan metabolic process"/>
    <property type="evidence" value="ECO:0007669"/>
    <property type="project" value="TreeGrafter"/>
</dbReference>
<dbReference type="NCBIfam" id="TIGR00666">
    <property type="entry name" value="PBP4"/>
    <property type="match status" value="1"/>
</dbReference>
<dbReference type="PANTHER" id="PTHR30023">
    <property type="entry name" value="D-ALANYL-D-ALANINE CARBOXYPEPTIDASE"/>
    <property type="match status" value="1"/>
</dbReference>
<evidence type="ECO:0000313" key="5">
    <source>
        <dbReference type="Proteomes" id="UP000199415"/>
    </source>
</evidence>
<evidence type="ECO:0000256" key="1">
    <source>
        <dbReference type="ARBA" id="ARBA00006096"/>
    </source>
</evidence>
<keyword evidence="4" id="KW-0121">Carboxypeptidase</keyword>
<dbReference type="Pfam" id="PF02113">
    <property type="entry name" value="Peptidase_S13"/>
    <property type="match status" value="1"/>
</dbReference>
<feature type="chain" id="PRO_5011781180" evidence="3">
    <location>
        <begin position="21"/>
        <end position="496"/>
    </location>
</feature>
<dbReference type="SUPFAM" id="SSF56601">
    <property type="entry name" value="beta-lactamase/transpeptidase-like"/>
    <property type="match status" value="1"/>
</dbReference>
<dbReference type="GO" id="GO:0004185">
    <property type="term" value="F:serine-type carboxypeptidase activity"/>
    <property type="evidence" value="ECO:0007669"/>
    <property type="project" value="InterPro"/>
</dbReference>